<organism evidence="1 2">
    <name type="scientific">Sphingobium boeckii</name>
    <dbReference type="NCBI Taxonomy" id="1082345"/>
    <lineage>
        <taxon>Bacteria</taxon>
        <taxon>Pseudomonadati</taxon>
        <taxon>Pseudomonadota</taxon>
        <taxon>Alphaproteobacteria</taxon>
        <taxon>Sphingomonadales</taxon>
        <taxon>Sphingomonadaceae</taxon>
        <taxon>Sphingobium</taxon>
    </lineage>
</organism>
<sequence>MLQPHTHPIGAQALYKGHPVTIRQWRSDGAALVFGPKITRTCQPEELQPLQDLPLFERWCAARIARVGPVVTAASDCYRDYCAFAARDGRPEDRLQSARAFAWAMRLAGYERAHALIRPLNQIRYRRAAAWKIALHPGPVGGLA</sequence>
<protein>
    <submittedName>
        <fullName evidence="1">Uncharacterized protein</fullName>
    </submittedName>
</protein>
<keyword evidence="2" id="KW-1185">Reference proteome</keyword>
<gene>
    <name evidence="1" type="ORF">FHS49_000315</name>
</gene>
<dbReference type="EMBL" id="JACIJC010000001">
    <property type="protein sequence ID" value="MBB5684324.1"/>
    <property type="molecule type" value="Genomic_DNA"/>
</dbReference>
<proteinExistence type="predicted"/>
<comment type="caution">
    <text evidence="1">The sequence shown here is derived from an EMBL/GenBank/DDBJ whole genome shotgun (WGS) entry which is preliminary data.</text>
</comment>
<dbReference type="RefSeq" id="WP_184014559.1">
    <property type="nucleotide sequence ID" value="NZ_JACIJC010000001.1"/>
</dbReference>
<dbReference type="AlphaFoldDB" id="A0A7W9AF52"/>
<accession>A0A7W9AF52</accession>
<reference evidence="1 2" key="1">
    <citation type="submission" date="2020-08" db="EMBL/GenBank/DDBJ databases">
        <title>Genomic Encyclopedia of Type Strains, Phase IV (KMG-IV): sequencing the most valuable type-strain genomes for metagenomic binning, comparative biology and taxonomic classification.</title>
        <authorList>
            <person name="Goeker M."/>
        </authorList>
    </citation>
    <scope>NUCLEOTIDE SEQUENCE [LARGE SCALE GENOMIC DNA]</scope>
    <source>
        <strain evidence="1 2">DSM 25079</strain>
    </source>
</reference>
<evidence type="ECO:0000313" key="1">
    <source>
        <dbReference type="EMBL" id="MBB5684324.1"/>
    </source>
</evidence>
<evidence type="ECO:0000313" key="2">
    <source>
        <dbReference type="Proteomes" id="UP000549617"/>
    </source>
</evidence>
<name>A0A7W9AF52_9SPHN</name>
<dbReference type="Proteomes" id="UP000549617">
    <property type="component" value="Unassembled WGS sequence"/>
</dbReference>